<dbReference type="PANTHER" id="PTHR14240">
    <property type="entry name" value="RETINITIS PIGMENTOSA GTPASE REGULATOR-INTERACTING PROTEIN"/>
    <property type="match status" value="1"/>
</dbReference>
<feature type="compositionally biased region" description="Polar residues" evidence="7">
    <location>
        <begin position="1096"/>
        <end position="1110"/>
    </location>
</feature>
<feature type="coiled-coil region" evidence="6">
    <location>
        <begin position="254"/>
        <end position="454"/>
    </location>
</feature>
<evidence type="ECO:0000256" key="6">
    <source>
        <dbReference type="SAM" id="Coils"/>
    </source>
</evidence>
<proteinExistence type="inferred from homology"/>
<dbReference type="PROSITE" id="PS50004">
    <property type="entry name" value="C2"/>
    <property type="match status" value="1"/>
</dbReference>
<evidence type="ECO:0000256" key="7">
    <source>
        <dbReference type="SAM" id="MobiDB-lite"/>
    </source>
</evidence>
<feature type="region of interest" description="Disordered" evidence="7">
    <location>
        <begin position="1010"/>
        <end position="1029"/>
    </location>
</feature>
<name>A0AAD1W9K2_PELCU</name>
<dbReference type="InterPro" id="IPR031139">
    <property type="entry name" value="RPGRIP1_fam"/>
</dbReference>
<dbReference type="GO" id="GO:0046548">
    <property type="term" value="P:retinal rod cell development"/>
    <property type="evidence" value="ECO:0007669"/>
    <property type="project" value="TreeGrafter"/>
</dbReference>
<gene>
    <name evidence="9" type="ORF">PECUL_23A037145</name>
</gene>
<keyword evidence="5" id="KW-0966">Cell projection</keyword>
<dbReference type="InterPro" id="IPR041091">
    <property type="entry name" value="RPGRIP1_C"/>
</dbReference>
<feature type="domain" description="C2" evidence="8">
    <location>
        <begin position="825"/>
        <end position="950"/>
    </location>
</feature>
<keyword evidence="10" id="KW-1185">Reference proteome</keyword>
<evidence type="ECO:0000256" key="4">
    <source>
        <dbReference type="ARBA" id="ARBA00023069"/>
    </source>
</evidence>
<evidence type="ECO:0000259" key="8">
    <source>
        <dbReference type="PROSITE" id="PS50004"/>
    </source>
</evidence>
<feature type="compositionally biased region" description="Basic and acidic residues" evidence="7">
    <location>
        <begin position="1113"/>
        <end position="1130"/>
    </location>
</feature>
<sequence length="1340" mass="155816">MSVMDDTASDLPVKDTDCKPAVIRAIQELSTGSHTHQHHVRTAPKMKEKDLKTRRRVSLISREELEDKFLRLHEDNLLLKDYARKQEDKIKRMSTKLLRLTADLGKTGENKTANVRRDGRDLEAEETIEDLQNHVRDLERRNEALRNRVITFKQRLQFQDGCRHCPYSTVSARIDSGVRRNATLPEKTRRGLRVQSLEKRPPQMCEEALSDEARAEIDRLFQVVENQNYKVDDRSATLLKNMVAMRSRDVGTEMMLSLQRIQQAEEQRTILQENVMHIRLQKELREKNTSLCALKEQFQQLKESYETELEEKQKSLTLSHQAVLTQLEELSTQLKAERAKVLAMEVDQQSVSNLQTSLHEFQERVNDLEKEKELIKEHYENLVKSTMDSDRVNTLQETEKELQKQILQLESQNHSLMIEETQVKDQLLHEREQKEHFKQEVSQLQIQLLEKTNDIIGLQEKVSAILSRDIHRKGEVTSQNVQFNSRKIAIEGLNGHYGNREEFDRLRDTNKSVERWDEEKRRLEYKNNVKPIRNEEETQRESTENRTEQDQHQEKELQRKIHTMDAAHAETILELEKTREMLLLQHKINMDYQEELKTVRLRAESESRDREDMEHNYKDRLLQRDTRIKLLEAQLKDIAYGTFPPRVIHAEPSSPDVDSSHPPALHRGETLFEVHFGGICFSPRGLRDIDDPQPVTFCIYSFYDFETHATPVVSGARPQYNFTSSYAVVPDPDFLRFLRVGTLTVELYQVIGSEHRELARGRLQLEATLQSTEKVHRTTELTDLNIVWEIIGELDYWLHFHGPLSQTQRLQRQRNKAAGYLSTHRQGAAPKSIVSSLADGPQNVLVIRIWSCRRLWGGRIGYQPSPYAVYRFYHHQDHSTCIIPCSNNPQFGDEAFYPVSLTIDLERYLHKEHLYIYVFDDEETKPGSYLGRAEVPLLTLAQGNSIQGDFALLDPVGKCSGSAQVSLEWKFPYKAPGHQVWESVTSCHPLPERLERSHSQKPSQCKVLLRDTSKVQSRRTRPSKSRRVEENLQWDTNAIKRGRRDYQPVTYHKQELIQRSDPLVVNQKDEMTMEVEEMELGDEIRLQEQNEHITDQESNQSEQDTSSLYSNVGKEETGPMDENHFPKEAGDQSIEDSQCTDNDDIIILNPQVPQKTASSKIRVEIASLTLDPYSDVVADETVQRVFVEFRFPGVPLEETETPLSLHKPSRGEEVYFHFSKVIHLDGEEHMERRQFLYMLLRGSDLSRQKHRLQFTVVSDPINEEDEECRDLGYAFLDLQYLLRRSVDPVEETLQIVNVLDQSQVIGALRVAVEARDAVRAVYREQRVKANMSSSSLLIKT</sequence>
<dbReference type="GO" id="GO:0005856">
    <property type="term" value="C:cytoskeleton"/>
    <property type="evidence" value="ECO:0007669"/>
    <property type="project" value="UniProtKB-ARBA"/>
</dbReference>
<dbReference type="SUPFAM" id="SSF49562">
    <property type="entry name" value="C2 domain (Calcium/lipid-binding domain, CaLB)"/>
    <property type="match status" value="2"/>
</dbReference>
<dbReference type="InterPro" id="IPR000008">
    <property type="entry name" value="C2_dom"/>
</dbReference>
<dbReference type="InterPro" id="IPR035892">
    <property type="entry name" value="C2_domain_sf"/>
</dbReference>
<dbReference type="GO" id="GO:1905515">
    <property type="term" value="P:non-motile cilium assembly"/>
    <property type="evidence" value="ECO:0007669"/>
    <property type="project" value="TreeGrafter"/>
</dbReference>
<keyword evidence="3 6" id="KW-0175">Coiled coil</keyword>
<dbReference type="Pfam" id="PF00168">
    <property type="entry name" value="C2"/>
    <property type="match status" value="1"/>
</dbReference>
<organism evidence="9 10">
    <name type="scientific">Pelobates cultripes</name>
    <name type="common">Western spadefoot toad</name>
    <dbReference type="NCBI Taxonomy" id="61616"/>
    <lineage>
        <taxon>Eukaryota</taxon>
        <taxon>Metazoa</taxon>
        <taxon>Chordata</taxon>
        <taxon>Craniata</taxon>
        <taxon>Vertebrata</taxon>
        <taxon>Euteleostomi</taxon>
        <taxon>Amphibia</taxon>
        <taxon>Batrachia</taxon>
        <taxon>Anura</taxon>
        <taxon>Pelobatoidea</taxon>
        <taxon>Pelobatidae</taxon>
        <taxon>Pelobates</taxon>
    </lineage>
</organism>
<evidence type="ECO:0000256" key="1">
    <source>
        <dbReference type="ARBA" id="ARBA00004138"/>
    </source>
</evidence>
<evidence type="ECO:0000256" key="2">
    <source>
        <dbReference type="ARBA" id="ARBA00006042"/>
    </source>
</evidence>
<dbReference type="InterPro" id="IPR021656">
    <property type="entry name" value="C2-C2_1"/>
</dbReference>
<feature type="region of interest" description="Disordered" evidence="7">
    <location>
        <begin position="529"/>
        <end position="556"/>
    </location>
</feature>
<evidence type="ECO:0000313" key="10">
    <source>
        <dbReference type="Proteomes" id="UP001295444"/>
    </source>
</evidence>
<dbReference type="GO" id="GO:0032391">
    <property type="term" value="C:photoreceptor connecting cilium"/>
    <property type="evidence" value="ECO:0007669"/>
    <property type="project" value="TreeGrafter"/>
</dbReference>
<reference evidence="9" key="1">
    <citation type="submission" date="2022-03" db="EMBL/GenBank/DDBJ databases">
        <authorList>
            <person name="Alioto T."/>
            <person name="Alioto T."/>
            <person name="Gomez Garrido J."/>
        </authorList>
    </citation>
    <scope>NUCLEOTIDE SEQUENCE</scope>
</reference>
<evidence type="ECO:0000256" key="3">
    <source>
        <dbReference type="ARBA" id="ARBA00023054"/>
    </source>
</evidence>
<dbReference type="CDD" id="cd00030">
    <property type="entry name" value="C2"/>
    <property type="match status" value="1"/>
</dbReference>
<dbReference type="PANTHER" id="PTHR14240:SF3">
    <property type="entry name" value="X-LINKED RETINITIS PIGMENTOSA GTPASE REGULATOR-INTERACTING PROTEIN 1"/>
    <property type="match status" value="1"/>
</dbReference>
<dbReference type="Gene3D" id="2.60.40.150">
    <property type="entry name" value="C2 domain"/>
    <property type="match status" value="3"/>
</dbReference>
<protein>
    <submittedName>
        <fullName evidence="9">Fantom isoform X1</fullName>
    </submittedName>
</protein>
<evidence type="ECO:0000256" key="5">
    <source>
        <dbReference type="ARBA" id="ARBA00023273"/>
    </source>
</evidence>
<dbReference type="SMART" id="SM00239">
    <property type="entry name" value="C2"/>
    <property type="match status" value="1"/>
</dbReference>
<feature type="compositionally biased region" description="Basic residues" evidence="7">
    <location>
        <begin position="1016"/>
        <end position="1025"/>
    </location>
</feature>
<evidence type="ECO:0000313" key="9">
    <source>
        <dbReference type="EMBL" id="CAH2294640.1"/>
    </source>
</evidence>
<dbReference type="EMBL" id="OW240916">
    <property type="protein sequence ID" value="CAH2294640.1"/>
    <property type="molecule type" value="Genomic_DNA"/>
</dbReference>
<feature type="coiled-coil region" evidence="6">
    <location>
        <begin position="83"/>
        <end position="155"/>
    </location>
</feature>
<dbReference type="Pfam" id="PF18111">
    <property type="entry name" value="RPGR1_C"/>
    <property type="match status" value="1"/>
</dbReference>
<dbReference type="Proteomes" id="UP001295444">
    <property type="component" value="Chromosome 05"/>
</dbReference>
<feature type="region of interest" description="Disordered" evidence="7">
    <location>
        <begin position="1093"/>
        <end position="1137"/>
    </location>
</feature>
<comment type="similarity">
    <text evidence="2">Belongs to the RPGRIP1 family.</text>
</comment>
<dbReference type="Pfam" id="PF11618">
    <property type="entry name" value="C2-C2_1"/>
    <property type="match status" value="1"/>
</dbReference>
<keyword evidence="4" id="KW-0969">Cilium</keyword>
<accession>A0AAD1W9K2</accession>
<comment type="subcellular location">
    <subcellularLocation>
        <location evidence="1">Cell projection</location>
        <location evidence="1">Cilium</location>
    </subcellularLocation>
</comment>